<keyword evidence="1" id="KW-1133">Transmembrane helix</keyword>
<comment type="caution">
    <text evidence="2">The sequence shown here is derived from an EMBL/GenBank/DDBJ whole genome shotgun (WGS) entry which is preliminary data.</text>
</comment>
<protein>
    <recommendedName>
        <fullName evidence="4">Cadmium transporter</fullName>
    </recommendedName>
</protein>
<evidence type="ECO:0000313" key="3">
    <source>
        <dbReference type="Proteomes" id="UP001193035"/>
    </source>
</evidence>
<feature type="transmembrane region" description="Helical" evidence="1">
    <location>
        <begin position="104"/>
        <end position="126"/>
    </location>
</feature>
<feature type="transmembrane region" description="Helical" evidence="1">
    <location>
        <begin position="167"/>
        <end position="185"/>
    </location>
</feature>
<dbReference type="RefSeq" id="WP_138840782.1">
    <property type="nucleotide sequence ID" value="NZ_VCPD01000002.1"/>
</dbReference>
<accession>A0ABY2X0I9</accession>
<feature type="transmembrane region" description="Helical" evidence="1">
    <location>
        <begin position="6"/>
        <end position="32"/>
    </location>
</feature>
<keyword evidence="1" id="KW-0812">Transmembrane</keyword>
<feature type="transmembrane region" description="Helical" evidence="1">
    <location>
        <begin position="132"/>
        <end position="155"/>
    </location>
</feature>
<evidence type="ECO:0008006" key="4">
    <source>
        <dbReference type="Google" id="ProtNLM"/>
    </source>
</evidence>
<organism evidence="2 3">
    <name type="scientific">Ruegeria sediminis</name>
    <dbReference type="NCBI Taxonomy" id="2583820"/>
    <lineage>
        <taxon>Bacteria</taxon>
        <taxon>Pseudomonadati</taxon>
        <taxon>Pseudomonadota</taxon>
        <taxon>Alphaproteobacteria</taxon>
        <taxon>Rhodobacterales</taxon>
        <taxon>Roseobacteraceae</taxon>
        <taxon>Ruegeria</taxon>
    </lineage>
</organism>
<sequence length="193" mass="19816">MLDHLLFLFSAGTAQVLTNLDNMAALAVTMLVVGRAKAVGGFALAQLLVISASLAAAAEISGAIPSWTGYLGVIPLTLGAWGIWRQFARQPESMPAPTSKGSVFVIAAMFLGMSVDSFAVMAPLLADSTPSYRFAGFLGASLAAAGLAALAMLGAQASFLAGKWAGRLEKLGPFVMVFAGLYILSNSGTDAIQ</sequence>
<name>A0ABY2X0I9_9RHOB</name>
<dbReference type="EMBL" id="VCPD01000002">
    <property type="protein sequence ID" value="TMV08753.1"/>
    <property type="molecule type" value="Genomic_DNA"/>
</dbReference>
<reference evidence="2 3" key="1">
    <citation type="submission" date="2019-05" db="EMBL/GenBank/DDBJ databases">
        <title>Ruegeria sp. nov., isolated from tidal flat.</title>
        <authorList>
            <person name="Kim W."/>
        </authorList>
    </citation>
    <scope>NUCLEOTIDE SEQUENCE [LARGE SCALE GENOMIC DNA]</scope>
    <source>
        <strain evidence="2 3">CAU 1488</strain>
    </source>
</reference>
<dbReference type="Proteomes" id="UP001193035">
    <property type="component" value="Unassembled WGS sequence"/>
</dbReference>
<evidence type="ECO:0000313" key="2">
    <source>
        <dbReference type="EMBL" id="TMV08753.1"/>
    </source>
</evidence>
<gene>
    <name evidence="2" type="ORF">FGK63_06430</name>
</gene>
<evidence type="ECO:0000256" key="1">
    <source>
        <dbReference type="SAM" id="Phobius"/>
    </source>
</evidence>
<feature type="transmembrane region" description="Helical" evidence="1">
    <location>
        <begin position="39"/>
        <end position="58"/>
    </location>
</feature>
<keyword evidence="1" id="KW-0472">Membrane</keyword>
<keyword evidence="3" id="KW-1185">Reference proteome</keyword>
<proteinExistence type="predicted"/>
<feature type="transmembrane region" description="Helical" evidence="1">
    <location>
        <begin position="64"/>
        <end position="84"/>
    </location>
</feature>